<evidence type="ECO:0000259" key="1">
    <source>
        <dbReference type="PROSITE" id="PS50206"/>
    </source>
</evidence>
<gene>
    <name evidence="2" type="ORF">SAMN05421828_12041</name>
</gene>
<keyword evidence="2" id="KW-0808">Transferase</keyword>
<sequence>MSYSSSQHVAEAARATDRLTPAEAVKLIGDPSVAFIDVRDPAELAKTGGITGAVNAPRALLEFKADPASPMHEPALTSGKRLVLFCASGGRAALAAKTLHDIGLHHIAHVSGGGFAALEQAGAAITKPPAG</sequence>
<proteinExistence type="predicted"/>
<dbReference type="PANTHER" id="PTHR44086">
    <property type="entry name" value="THIOSULFATE SULFURTRANSFERASE RDL2, MITOCHONDRIAL-RELATED"/>
    <property type="match status" value="1"/>
</dbReference>
<dbReference type="Pfam" id="PF00581">
    <property type="entry name" value="Rhodanese"/>
    <property type="match status" value="1"/>
</dbReference>
<accession>A0A8G2CNN5</accession>
<keyword evidence="3" id="KW-1185">Reference proteome</keyword>
<feature type="domain" description="Rhodanese" evidence="1">
    <location>
        <begin position="29"/>
        <end position="126"/>
    </location>
</feature>
<dbReference type="InterPro" id="IPR036873">
    <property type="entry name" value="Rhodanese-like_dom_sf"/>
</dbReference>
<dbReference type="AlphaFoldDB" id="A0A8G2CNN5"/>
<dbReference type="RefSeq" id="WP_029312657.1">
    <property type="nucleotide sequence ID" value="NZ_FTNE01000020.1"/>
</dbReference>
<protein>
    <submittedName>
        <fullName evidence="2">Rhodanese-related sulfurtransferase</fullName>
    </submittedName>
</protein>
<dbReference type="SMART" id="SM00450">
    <property type="entry name" value="RHOD"/>
    <property type="match status" value="1"/>
</dbReference>
<dbReference type="GO" id="GO:0004792">
    <property type="term" value="F:thiosulfate-cyanide sulfurtransferase activity"/>
    <property type="evidence" value="ECO:0007669"/>
    <property type="project" value="TreeGrafter"/>
</dbReference>
<dbReference type="InterPro" id="IPR001763">
    <property type="entry name" value="Rhodanese-like_dom"/>
</dbReference>
<dbReference type="PROSITE" id="PS50206">
    <property type="entry name" value="RHODANESE_3"/>
    <property type="match status" value="1"/>
</dbReference>
<reference evidence="2 3" key="1">
    <citation type="submission" date="2017-01" db="EMBL/GenBank/DDBJ databases">
        <authorList>
            <person name="Varghese N."/>
            <person name="Submissions S."/>
        </authorList>
    </citation>
    <scope>NUCLEOTIDE SEQUENCE [LARGE SCALE GENOMIC DNA]</scope>
    <source>
        <strain evidence="2 3">ATCC 35905</strain>
    </source>
</reference>
<dbReference type="Proteomes" id="UP000186308">
    <property type="component" value="Unassembled WGS sequence"/>
</dbReference>
<organism evidence="2 3">
    <name type="scientific">Acidiphilium rubrum</name>
    <dbReference type="NCBI Taxonomy" id="526"/>
    <lineage>
        <taxon>Bacteria</taxon>
        <taxon>Pseudomonadati</taxon>
        <taxon>Pseudomonadota</taxon>
        <taxon>Alphaproteobacteria</taxon>
        <taxon>Acetobacterales</taxon>
        <taxon>Acidocellaceae</taxon>
        <taxon>Acidiphilium</taxon>
    </lineage>
</organism>
<evidence type="ECO:0000313" key="2">
    <source>
        <dbReference type="EMBL" id="SIR22956.1"/>
    </source>
</evidence>
<evidence type="ECO:0000313" key="3">
    <source>
        <dbReference type="Proteomes" id="UP000186308"/>
    </source>
</evidence>
<dbReference type="OrthoDB" id="9807812at2"/>
<comment type="caution">
    <text evidence="2">The sequence shown here is derived from an EMBL/GenBank/DDBJ whole genome shotgun (WGS) entry which is preliminary data.</text>
</comment>
<dbReference type="Gene3D" id="3.40.250.10">
    <property type="entry name" value="Rhodanese-like domain"/>
    <property type="match status" value="1"/>
</dbReference>
<dbReference type="PANTHER" id="PTHR44086:SF10">
    <property type="entry name" value="THIOSULFATE SULFURTRANSFERASE_RHODANESE-LIKE DOMAIN-CONTAINING PROTEIN 3"/>
    <property type="match status" value="1"/>
</dbReference>
<name>A0A8G2CNN5_ACIRU</name>
<dbReference type="SUPFAM" id="SSF52821">
    <property type="entry name" value="Rhodanese/Cell cycle control phosphatase"/>
    <property type="match status" value="1"/>
</dbReference>
<dbReference type="EMBL" id="FTNE01000020">
    <property type="protein sequence ID" value="SIR22956.1"/>
    <property type="molecule type" value="Genomic_DNA"/>
</dbReference>